<comment type="caution">
    <text evidence="2">The sequence shown here is derived from an EMBL/GenBank/DDBJ whole genome shotgun (WGS) entry which is preliminary data.</text>
</comment>
<reference evidence="3 4" key="2">
    <citation type="submission" date="2024-05" db="EMBL/GenBank/DDBJ databases">
        <authorList>
            <person name="Chen Y."/>
            <person name="Shah S."/>
            <person name="Dougan E. K."/>
            <person name="Thang M."/>
            <person name="Chan C."/>
        </authorList>
    </citation>
    <scope>NUCLEOTIDE SEQUENCE [LARGE SCALE GENOMIC DNA]</scope>
</reference>
<accession>A0A9P1FPC7</accession>
<feature type="compositionally biased region" description="Basic residues" evidence="1">
    <location>
        <begin position="564"/>
        <end position="573"/>
    </location>
</feature>
<sequence>VSHGAGPAYTRHQTTSGRKSARGGYQETTCEMWCQDVKGVPTLQCGAKFGTPKVPASYSQGALSGPKAPADSAALPLLLSTLNTALADAVPVKVNELFLTAFYSPSAMAEVPQSSEAHVNAKSFENLDVHVYSQDVFAPNEVLDPLEVSAIDTMHDALVDATKILRNPDPGFWRYGFYLSSSLHILHGLQASPTSEDKDLDILQLPPADDSLLGPEAPFERSTYVGVIMFGSRMVLPAGLGLSTGPQECAAYATTDLDPPRLSLTVLEEGLEELDTNIDIGRNTVSFRKIGEDDLSLLCTARGQQYDEVREGWNPDDWLDYRFELDHWREEAANAEKALQEIRAELSWGDPCPHPRDVQDDGQPRDDSHVFEALMAQQPQLNRKTKKIQAMSNAVDGGAAQGHHKGLEDMILAASMFSQCRAPLMPPTPSDGYEPSTAPDINQELPPVPEDDDDFMKELSHEWWFLVLSVWTVWTHEFPFEAKSRMAVQGQVYEASIIPCLQKHSGCRADGITLTGIEDGDYLRSLLIELKYPGKKILGLDLQFQKAMMACFTGANKELGKHPQQGRHARKTAKRDQKGWDHDGCGSDAVADYEILCYKAGLRSRSVFGGHDGIIQAIQDGMQAVDFAIGDEAYLLCDFFAVKPLCCETFLLWDFFAVPRPAAPLNPVESSSLGKAAVLEMSGWTGTLAVNRGLALLNMNDRNFIRLVETIVFLEPPPEGDPPEDSENPFGACEHLDLSYRIWNIRGSVNIRLEKVGDKAVRHGQWSLLQARSSRTVSQSPYYFDDADLQFLRHASFSEECATLTYHWIKSLAWPETECAMFWHSKAAEAAALVR</sequence>
<feature type="region of interest" description="Disordered" evidence="1">
    <location>
        <begin position="560"/>
        <end position="582"/>
    </location>
</feature>
<name>A0A9P1FPC7_9DINO</name>
<evidence type="ECO:0000313" key="3">
    <source>
        <dbReference type="EMBL" id="CAL4771991.1"/>
    </source>
</evidence>
<dbReference type="EMBL" id="CAMXCT010000908">
    <property type="protein sequence ID" value="CAI3984679.1"/>
    <property type="molecule type" value="Genomic_DNA"/>
</dbReference>
<dbReference type="AlphaFoldDB" id="A0A9P1FPC7"/>
<feature type="non-terminal residue" evidence="2">
    <location>
        <position position="835"/>
    </location>
</feature>
<proteinExistence type="predicted"/>
<keyword evidence="4" id="KW-1185">Reference proteome</keyword>
<protein>
    <submittedName>
        <fullName evidence="3">Copia protein</fullName>
    </submittedName>
</protein>
<evidence type="ECO:0000313" key="2">
    <source>
        <dbReference type="EMBL" id="CAI3984679.1"/>
    </source>
</evidence>
<dbReference type="EMBL" id="CAMXCT030000908">
    <property type="protein sequence ID" value="CAL4771991.1"/>
    <property type="molecule type" value="Genomic_DNA"/>
</dbReference>
<evidence type="ECO:0000313" key="4">
    <source>
        <dbReference type="Proteomes" id="UP001152797"/>
    </source>
</evidence>
<reference evidence="2" key="1">
    <citation type="submission" date="2022-10" db="EMBL/GenBank/DDBJ databases">
        <authorList>
            <person name="Chen Y."/>
            <person name="Dougan E. K."/>
            <person name="Chan C."/>
            <person name="Rhodes N."/>
            <person name="Thang M."/>
        </authorList>
    </citation>
    <scope>NUCLEOTIDE SEQUENCE</scope>
</reference>
<dbReference type="Proteomes" id="UP001152797">
    <property type="component" value="Unassembled WGS sequence"/>
</dbReference>
<dbReference type="EMBL" id="CAMXCT020000908">
    <property type="protein sequence ID" value="CAL1138054.1"/>
    <property type="molecule type" value="Genomic_DNA"/>
</dbReference>
<gene>
    <name evidence="2" type="ORF">C1SCF055_LOCUS12200</name>
</gene>
<feature type="region of interest" description="Disordered" evidence="1">
    <location>
        <begin position="1"/>
        <end position="22"/>
    </location>
</feature>
<feature type="region of interest" description="Disordered" evidence="1">
    <location>
        <begin position="428"/>
        <end position="447"/>
    </location>
</feature>
<evidence type="ECO:0000256" key="1">
    <source>
        <dbReference type="SAM" id="MobiDB-lite"/>
    </source>
</evidence>
<organism evidence="2">
    <name type="scientific">Cladocopium goreaui</name>
    <dbReference type="NCBI Taxonomy" id="2562237"/>
    <lineage>
        <taxon>Eukaryota</taxon>
        <taxon>Sar</taxon>
        <taxon>Alveolata</taxon>
        <taxon>Dinophyceae</taxon>
        <taxon>Suessiales</taxon>
        <taxon>Symbiodiniaceae</taxon>
        <taxon>Cladocopium</taxon>
    </lineage>
</organism>
<feature type="non-terminal residue" evidence="2">
    <location>
        <position position="1"/>
    </location>
</feature>